<feature type="region of interest" description="Disordered" evidence="1">
    <location>
        <begin position="484"/>
        <end position="530"/>
    </location>
</feature>
<evidence type="ECO:0000313" key="2">
    <source>
        <dbReference type="EMBL" id="RNF04548.1"/>
    </source>
</evidence>
<organism evidence="2 3">
    <name type="scientific">Trypanosoma rangeli</name>
    <dbReference type="NCBI Taxonomy" id="5698"/>
    <lineage>
        <taxon>Eukaryota</taxon>
        <taxon>Discoba</taxon>
        <taxon>Euglenozoa</taxon>
        <taxon>Kinetoplastea</taxon>
        <taxon>Metakinetoplastina</taxon>
        <taxon>Trypanosomatida</taxon>
        <taxon>Trypanosomatidae</taxon>
        <taxon>Trypanosoma</taxon>
        <taxon>Herpetosoma</taxon>
    </lineage>
</organism>
<sequence>MAPGFHSSRRFNPNVSFVSMIRGSVNAEENEDGNCSDVGGGASAVVQTQRLSVEIMAIKSLLDLVLLAVENDQVLPANVARCTNVDVSLLTSTMRNDQHHREEEMRKEFSERQRQAKQNYSFGRAQMAALLSMKEQQIDNMKKFSDPRFLCNFWEKRCKILRSELRHIRKAVQEDLTSLRQFVVTTMEGIIKRVYVVDSSLSENQALFATQSVLRDIISSAHSLLMPMLTTEYERGYHPWPIKLRNTIDPFARMVRARYGDSQMMLVREEMNALGSLYVAAHHYVMNHVVTPVLKRPLPGKTLRSLCALLSMNKGTSAELWMKIREKYAHELSFQRSIAQLNMSIVSLMYHQRIITERSAEAMREAGMDPQLSGIPVQRTVNVIAEKLHKVVADRAALRKRRQENARDVYRIWKKQQIDINEGYPAPTLPQRLVVAEMNMQRKDFLSTIPPMPAHMENNSEGQSVFSTKQGANFWGRMFSTTTAQGKDLAEEDTSSSEEQELPQGAPGASSGPCEEVVKEPLPNTKDAPA</sequence>
<dbReference type="RefSeq" id="XP_029238165.1">
    <property type="nucleotide sequence ID" value="XM_029382039.1"/>
</dbReference>
<dbReference type="EMBL" id="MKGL01000160">
    <property type="protein sequence ID" value="RNF04548.1"/>
    <property type="molecule type" value="Genomic_DNA"/>
</dbReference>
<accession>A0A422NGG8</accession>
<keyword evidence="3" id="KW-1185">Reference proteome</keyword>
<protein>
    <submittedName>
        <fullName evidence="2">Uncharacterized protein</fullName>
    </submittedName>
</protein>
<name>A0A422NGG8_TRYRA</name>
<dbReference type="OrthoDB" id="273240at2759"/>
<gene>
    <name evidence="2" type="ORF">TraAM80_05146</name>
</gene>
<evidence type="ECO:0000313" key="3">
    <source>
        <dbReference type="Proteomes" id="UP000283634"/>
    </source>
</evidence>
<dbReference type="GeneID" id="40329079"/>
<dbReference type="VEuPathDB" id="TriTrypDB:TRSC58_01989"/>
<reference evidence="2 3" key="1">
    <citation type="journal article" date="2018" name="BMC Genomics">
        <title>Genomic comparison of Trypanosoma conorhini and Trypanosoma rangeli to Trypanosoma cruzi strains of high and low virulence.</title>
        <authorList>
            <person name="Bradwell K.R."/>
            <person name="Koparde V.N."/>
            <person name="Matveyev A.V."/>
            <person name="Serrano M.G."/>
            <person name="Alves J.M."/>
            <person name="Parikh H."/>
            <person name="Huang B."/>
            <person name="Lee V."/>
            <person name="Espinosa-Alvarez O."/>
            <person name="Ortiz P.A."/>
            <person name="Costa-Martins A.G."/>
            <person name="Teixeira M.M."/>
            <person name="Buck G.A."/>
        </authorList>
    </citation>
    <scope>NUCLEOTIDE SEQUENCE [LARGE SCALE GENOMIC DNA]</scope>
    <source>
        <strain evidence="2 3">AM80</strain>
    </source>
</reference>
<dbReference type="AlphaFoldDB" id="A0A422NGG8"/>
<dbReference type="Proteomes" id="UP000283634">
    <property type="component" value="Unassembled WGS sequence"/>
</dbReference>
<proteinExistence type="predicted"/>
<feature type="compositionally biased region" description="Acidic residues" evidence="1">
    <location>
        <begin position="490"/>
        <end position="501"/>
    </location>
</feature>
<evidence type="ECO:0000256" key="1">
    <source>
        <dbReference type="SAM" id="MobiDB-lite"/>
    </source>
</evidence>
<comment type="caution">
    <text evidence="2">The sequence shown here is derived from an EMBL/GenBank/DDBJ whole genome shotgun (WGS) entry which is preliminary data.</text>
</comment>